<dbReference type="EnsemblPlants" id="AET1Gv20976500.5">
    <property type="protein sequence ID" value="AET1Gv20976500.5"/>
    <property type="gene ID" value="AET1Gv20976500"/>
</dbReference>
<evidence type="ECO:0000313" key="2">
    <source>
        <dbReference type="EnsemblPlants" id="AET1Gv20976500.5"/>
    </source>
</evidence>
<accession>A0A452ZYU6</accession>
<feature type="region of interest" description="Disordered" evidence="1">
    <location>
        <begin position="49"/>
        <end position="112"/>
    </location>
</feature>
<reference evidence="2" key="5">
    <citation type="journal article" date="2021" name="G3 (Bethesda)">
        <title>Aegilops tauschii genome assembly Aet v5.0 features greater sequence contiguity and improved annotation.</title>
        <authorList>
            <person name="Wang L."/>
            <person name="Zhu T."/>
            <person name="Rodriguez J.C."/>
            <person name="Deal K.R."/>
            <person name="Dubcovsky J."/>
            <person name="McGuire P.E."/>
            <person name="Lux T."/>
            <person name="Spannagl M."/>
            <person name="Mayer K.F.X."/>
            <person name="Baldrich P."/>
            <person name="Meyers B.C."/>
            <person name="Huo N."/>
            <person name="Gu Y.Q."/>
            <person name="Zhou H."/>
            <person name="Devos K.M."/>
            <person name="Bennetzen J.L."/>
            <person name="Unver T."/>
            <person name="Budak H."/>
            <person name="Gulick P.J."/>
            <person name="Galiba G."/>
            <person name="Kalapos B."/>
            <person name="Nelson D.R."/>
            <person name="Li P."/>
            <person name="You F.M."/>
            <person name="Luo M.C."/>
            <person name="Dvorak J."/>
        </authorList>
    </citation>
    <scope>NUCLEOTIDE SEQUENCE [LARGE SCALE GENOMIC DNA]</scope>
    <source>
        <strain evidence="2">cv. AL8/78</strain>
    </source>
</reference>
<dbReference type="AlphaFoldDB" id="A0A452ZYU6"/>
<evidence type="ECO:0000256" key="1">
    <source>
        <dbReference type="SAM" id="MobiDB-lite"/>
    </source>
</evidence>
<reference evidence="3" key="2">
    <citation type="journal article" date="2017" name="Nat. Plants">
        <title>The Aegilops tauschii genome reveals multiple impacts of transposons.</title>
        <authorList>
            <person name="Zhao G."/>
            <person name="Zou C."/>
            <person name="Li K."/>
            <person name="Wang K."/>
            <person name="Li T."/>
            <person name="Gao L."/>
            <person name="Zhang X."/>
            <person name="Wang H."/>
            <person name="Yang Z."/>
            <person name="Liu X."/>
            <person name="Jiang W."/>
            <person name="Mao L."/>
            <person name="Kong X."/>
            <person name="Jiao Y."/>
            <person name="Jia J."/>
        </authorList>
    </citation>
    <scope>NUCLEOTIDE SEQUENCE [LARGE SCALE GENOMIC DNA]</scope>
    <source>
        <strain evidence="3">cv. AL8/78</strain>
    </source>
</reference>
<feature type="compositionally biased region" description="Polar residues" evidence="1">
    <location>
        <begin position="80"/>
        <end position="106"/>
    </location>
</feature>
<organism evidence="2 3">
    <name type="scientific">Aegilops tauschii subsp. strangulata</name>
    <name type="common">Goatgrass</name>
    <dbReference type="NCBI Taxonomy" id="200361"/>
    <lineage>
        <taxon>Eukaryota</taxon>
        <taxon>Viridiplantae</taxon>
        <taxon>Streptophyta</taxon>
        <taxon>Embryophyta</taxon>
        <taxon>Tracheophyta</taxon>
        <taxon>Spermatophyta</taxon>
        <taxon>Magnoliopsida</taxon>
        <taxon>Liliopsida</taxon>
        <taxon>Poales</taxon>
        <taxon>Poaceae</taxon>
        <taxon>BOP clade</taxon>
        <taxon>Pooideae</taxon>
        <taxon>Triticodae</taxon>
        <taxon>Triticeae</taxon>
        <taxon>Triticinae</taxon>
        <taxon>Aegilops</taxon>
    </lineage>
</organism>
<reference evidence="2" key="4">
    <citation type="submission" date="2019-03" db="UniProtKB">
        <authorList>
            <consortium name="EnsemblPlants"/>
        </authorList>
    </citation>
    <scope>IDENTIFICATION</scope>
</reference>
<feature type="region of interest" description="Disordered" evidence="1">
    <location>
        <begin position="1"/>
        <end position="27"/>
    </location>
</feature>
<reference evidence="2" key="3">
    <citation type="journal article" date="2017" name="Nature">
        <title>Genome sequence of the progenitor of the wheat D genome Aegilops tauschii.</title>
        <authorList>
            <person name="Luo M.C."/>
            <person name="Gu Y.Q."/>
            <person name="Puiu D."/>
            <person name="Wang H."/>
            <person name="Twardziok S.O."/>
            <person name="Deal K.R."/>
            <person name="Huo N."/>
            <person name="Zhu T."/>
            <person name="Wang L."/>
            <person name="Wang Y."/>
            <person name="McGuire P.E."/>
            <person name="Liu S."/>
            <person name="Long H."/>
            <person name="Ramasamy R.K."/>
            <person name="Rodriguez J.C."/>
            <person name="Van S.L."/>
            <person name="Yuan L."/>
            <person name="Wang Z."/>
            <person name="Xia Z."/>
            <person name="Xiao L."/>
            <person name="Anderson O.D."/>
            <person name="Ouyang S."/>
            <person name="Liang Y."/>
            <person name="Zimin A.V."/>
            <person name="Pertea G."/>
            <person name="Qi P."/>
            <person name="Bennetzen J.L."/>
            <person name="Dai X."/>
            <person name="Dawson M.W."/>
            <person name="Muller H.G."/>
            <person name="Kugler K."/>
            <person name="Rivarola-Duarte L."/>
            <person name="Spannagl M."/>
            <person name="Mayer K.F.X."/>
            <person name="Lu F.H."/>
            <person name="Bevan M.W."/>
            <person name="Leroy P."/>
            <person name="Li P."/>
            <person name="You F.M."/>
            <person name="Sun Q."/>
            <person name="Liu Z."/>
            <person name="Lyons E."/>
            <person name="Wicker T."/>
            <person name="Salzberg S.L."/>
            <person name="Devos K.M."/>
            <person name="Dvorak J."/>
        </authorList>
    </citation>
    <scope>NUCLEOTIDE SEQUENCE [LARGE SCALE GENOMIC DNA]</scope>
    <source>
        <strain evidence="2">cv. AL8/78</strain>
    </source>
</reference>
<feature type="region of interest" description="Disordered" evidence="1">
    <location>
        <begin position="140"/>
        <end position="184"/>
    </location>
</feature>
<keyword evidence="3" id="KW-1185">Reference proteome</keyword>
<name>A0A452ZYU6_AEGTS</name>
<sequence length="260" mass="28257">MDDLREEWASSGLACGDEDDEGRRGGGLHLRPKWLEQWWFQNADLLPMSPAPPVASHPTTPAPCSSFHHARSWFPPRSSPPQTAGSLPHSRSSSRTEICRSTTCGLSSPMAPSRTILRTAQPASPPLLLGPRLCRSSPPPLVGARLCRSTPPMRKYSSRPRSPEGVRRNSLRSLPRDGTRRRVVQGEDRRCYSPLSSTAPRLRRGELVSRAATRGSAPQRLAASSLCSETVGAVVVAGDHATSSTLSAHSSASQRKEMRK</sequence>
<reference evidence="3" key="1">
    <citation type="journal article" date="2014" name="Science">
        <title>Ancient hybridizations among the ancestral genomes of bread wheat.</title>
        <authorList>
            <consortium name="International Wheat Genome Sequencing Consortium,"/>
            <person name="Marcussen T."/>
            <person name="Sandve S.R."/>
            <person name="Heier L."/>
            <person name="Spannagl M."/>
            <person name="Pfeifer M."/>
            <person name="Jakobsen K.S."/>
            <person name="Wulff B.B."/>
            <person name="Steuernagel B."/>
            <person name="Mayer K.F."/>
            <person name="Olsen O.A."/>
        </authorList>
    </citation>
    <scope>NUCLEOTIDE SEQUENCE [LARGE SCALE GENOMIC DNA]</scope>
    <source>
        <strain evidence="3">cv. AL8/78</strain>
    </source>
</reference>
<feature type="compositionally biased region" description="Basic and acidic residues" evidence="1">
    <location>
        <begin position="174"/>
        <end position="184"/>
    </location>
</feature>
<dbReference type="Gramene" id="AET1Gv20976500.5">
    <property type="protein sequence ID" value="AET1Gv20976500.5"/>
    <property type="gene ID" value="AET1Gv20976500"/>
</dbReference>
<protein>
    <submittedName>
        <fullName evidence="2">Uncharacterized protein</fullName>
    </submittedName>
</protein>
<dbReference type="Proteomes" id="UP000015105">
    <property type="component" value="Chromosome 1D"/>
</dbReference>
<proteinExistence type="predicted"/>
<evidence type="ECO:0000313" key="3">
    <source>
        <dbReference type="Proteomes" id="UP000015105"/>
    </source>
</evidence>